<reference evidence="1 2" key="1">
    <citation type="submission" date="2018-08" db="EMBL/GenBank/DDBJ databases">
        <title>Proposal of Muricauda 72 sp.nov. and Muricauda NH166 sp.nov., isolated from seawater.</title>
        <authorList>
            <person name="Cheng H."/>
            <person name="Wu Y.-H."/>
            <person name="Guo L.-L."/>
            <person name="Xu X.-W."/>
        </authorList>
    </citation>
    <scope>NUCLEOTIDE SEQUENCE [LARGE SCALE GENOMIC DNA]</scope>
    <source>
        <strain evidence="1 2">KCTC 22173</strain>
    </source>
</reference>
<dbReference type="EMBL" id="QXFH01000071">
    <property type="protein sequence ID" value="RIV34191.1"/>
    <property type="molecule type" value="Genomic_DNA"/>
</dbReference>
<dbReference type="RefSeq" id="WP_119607792.1">
    <property type="nucleotide sequence ID" value="NZ_QXFH01000071.1"/>
</dbReference>
<evidence type="ECO:0000313" key="2">
    <source>
        <dbReference type="Proteomes" id="UP000266067"/>
    </source>
</evidence>
<evidence type="ECO:0000313" key="1">
    <source>
        <dbReference type="EMBL" id="RIV34191.1"/>
    </source>
</evidence>
<organism evidence="1 2">
    <name type="scientific">Flagellimonas lutimaris</name>
    <dbReference type="NCBI Taxonomy" id="475082"/>
    <lineage>
        <taxon>Bacteria</taxon>
        <taxon>Pseudomonadati</taxon>
        <taxon>Bacteroidota</taxon>
        <taxon>Flavobacteriia</taxon>
        <taxon>Flavobacteriales</taxon>
        <taxon>Flavobacteriaceae</taxon>
        <taxon>Flagellimonas</taxon>
    </lineage>
</organism>
<proteinExistence type="predicted"/>
<evidence type="ECO:0008006" key="3">
    <source>
        <dbReference type="Google" id="ProtNLM"/>
    </source>
</evidence>
<accession>A0A3A1N9E8</accession>
<protein>
    <recommendedName>
        <fullName evidence="3">Adenylosuccinate lyase</fullName>
    </recommendedName>
</protein>
<dbReference type="Proteomes" id="UP000266067">
    <property type="component" value="Unassembled WGS sequence"/>
</dbReference>
<sequence length="190" mass="22059">MTEEELHITLNSGRISKPQIDVLVQQLEKESQLAQILFKEVLLEDKEGTFNASWTFDHLMRKKLTYLLPFFEDFVNRLSELKTESCIRPIAHVCEMVCEAYFKKKDEVFTQNITDGQLEKIMTSCFDWLIGPMNMAPKVFSMTSLYYLGLKFDWVHPELKQILEDSYATGTTGYKNRAKKTLDKLAKLGV</sequence>
<dbReference type="AlphaFoldDB" id="A0A3A1N9E8"/>
<dbReference type="OrthoDB" id="979487at2"/>
<name>A0A3A1N9E8_9FLAO</name>
<keyword evidence="2" id="KW-1185">Reference proteome</keyword>
<gene>
    <name evidence="1" type="ORF">D2V08_09170</name>
</gene>
<comment type="caution">
    <text evidence="1">The sequence shown here is derived from an EMBL/GenBank/DDBJ whole genome shotgun (WGS) entry which is preliminary data.</text>
</comment>